<protein>
    <recommendedName>
        <fullName evidence="3">GLUG domain-containing protein</fullName>
    </recommendedName>
</protein>
<name>A0A1H7URV5_HALLR</name>
<dbReference type="RefSeq" id="WP_170836954.1">
    <property type="nucleotide sequence ID" value="NZ_FOAD01000014.1"/>
</dbReference>
<evidence type="ECO:0008006" key="3">
    <source>
        <dbReference type="Google" id="ProtNLM"/>
    </source>
</evidence>
<organism evidence="1 2">
    <name type="scientific">Haloferax larsenii</name>
    <dbReference type="NCBI Taxonomy" id="302484"/>
    <lineage>
        <taxon>Archaea</taxon>
        <taxon>Methanobacteriati</taxon>
        <taxon>Methanobacteriota</taxon>
        <taxon>Stenosarchaea group</taxon>
        <taxon>Halobacteria</taxon>
        <taxon>Halobacteriales</taxon>
        <taxon>Haloferacaceae</taxon>
        <taxon>Haloferax</taxon>
    </lineage>
</organism>
<proteinExistence type="predicted"/>
<evidence type="ECO:0000313" key="1">
    <source>
        <dbReference type="EMBL" id="SEL99408.1"/>
    </source>
</evidence>
<gene>
    <name evidence="1" type="ORF">SAMN04488691_1142</name>
</gene>
<dbReference type="Gene3D" id="2.160.20.110">
    <property type="match status" value="2"/>
</dbReference>
<dbReference type="OrthoDB" id="308501at2157"/>
<sequence>MVGFTPALKGKAFASNFPVISAVEELQAIDADLSAYYVLARDIDASPTAGWHDGDGFTPIGATHSDGQQGFSGTLDGRGNKIVGLEIEHRGCGTGLFASLDGGSVRDLTLSAVRITGHKLVGGLCGRNRGAIVGTAVDGEVSGTESVGALVGSNCTEGTLSDVSAEGTISATSIVGGLVGVNSGDIDDAVATVTLDANEGAGGVAGDNLGLIERADVTVTCSGGEFVGGIAGQNNEEATIRESLTSVEVTGASRAGGIVGHNKGVVAAVTATGDTNGLSCIGGVVGVNAGRVRDTLSQCSVSGQQAIGGLAGANTGLLETSLGVGATSAQMSAFDNIGSIVGLLATAEATGTTVRSVYYDVQASNCDDAIGTTAADATVEAVSGFETRTLRGAAAADQLSGLDFEATWTVSSDDDYPQLQALR</sequence>
<accession>A0A1H7URV5</accession>
<dbReference type="EMBL" id="FOAD01000014">
    <property type="protein sequence ID" value="SEL99408.1"/>
    <property type="molecule type" value="Genomic_DNA"/>
</dbReference>
<dbReference type="AlphaFoldDB" id="A0A1H7URV5"/>
<dbReference type="Proteomes" id="UP000183894">
    <property type="component" value="Unassembled WGS sequence"/>
</dbReference>
<evidence type="ECO:0000313" key="2">
    <source>
        <dbReference type="Proteomes" id="UP000183894"/>
    </source>
</evidence>
<reference evidence="1 2" key="1">
    <citation type="submission" date="2016-10" db="EMBL/GenBank/DDBJ databases">
        <authorList>
            <person name="de Groot N.N."/>
        </authorList>
    </citation>
    <scope>NUCLEOTIDE SEQUENCE [LARGE SCALE GENOMIC DNA]</scope>
    <source>
        <strain evidence="1 2">CDM_5</strain>
    </source>
</reference>